<comment type="caution">
    <text evidence="1">The sequence shown here is derived from an EMBL/GenBank/DDBJ whole genome shotgun (WGS) entry which is preliminary data.</text>
</comment>
<proteinExistence type="predicted"/>
<organism evidence="1 2">
    <name type="scientific">Avibacterium endocarditidis</name>
    <dbReference type="NCBI Taxonomy" id="380674"/>
    <lineage>
        <taxon>Bacteria</taxon>
        <taxon>Pseudomonadati</taxon>
        <taxon>Pseudomonadota</taxon>
        <taxon>Gammaproteobacteria</taxon>
        <taxon>Pasteurellales</taxon>
        <taxon>Pasteurellaceae</taxon>
        <taxon>Avibacterium</taxon>
    </lineage>
</organism>
<dbReference type="Proteomes" id="UP000237229">
    <property type="component" value="Unassembled WGS sequence"/>
</dbReference>
<accession>A0ABX4ZUP4</accession>
<dbReference type="EMBL" id="PQVI01000003">
    <property type="protein sequence ID" value="POY43177.1"/>
    <property type="molecule type" value="Genomic_DNA"/>
</dbReference>
<name>A0ABX4ZUP4_9PAST</name>
<sequence>MREPNVANNAAAQEDLEVALKMLDREIEQVKLEMDLQKSISNNTAIAILNNRITDQLRSLDSNANDNSKRLANLSGLAGKNDTDTSLGGALGFPKHLQERYILIPRSEEASGLVNIYASYAPTSPSSSSGAYSPIGVQLVAQQWSKPLVY</sequence>
<gene>
    <name evidence="1" type="ORF">C3Z13_00400</name>
</gene>
<protein>
    <submittedName>
        <fullName evidence="1">Uncharacterized protein</fullName>
    </submittedName>
</protein>
<evidence type="ECO:0000313" key="2">
    <source>
        <dbReference type="Proteomes" id="UP000237229"/>
    </source>
</evidence>
<evidence type="ECO:0000313" key="1">
    <source>
        <dbReference type="EMBL" id="POY43177.1"/>
    </source>
</evidence>
<reference evidence="1 2" key="1">
    <citation type="submission" date="2018-02" db="EMBL/GenBank/DDBJ databases">
        <title>Classification genera of Pasteurellaceae by whole genome sequence comparison.</title>
        <authorList>
            <person name="Christensen H."/>
        </authorList>
    </citation>
    <scope>NUCLEOTIDE SEQUENCE [LARGE SCALE GENOMIC DNA]</scope>
    <source>
        <strain evidence="1 2">20186H4H1</strain>
    </source>
</reference>
<dbReference type="RefSeq" id="WP_103854633.1">
    <property type="nucleotide sequence ID" value="NZ_PQVI01000003.1"/>
</dbReference>
<keyword evidence="2" id="KW-1185">Reference proteome</keyword>